<dbReference type="Proteomes" id="UP000181790">
    <property type="component" value="Unassembled WGS sequence"/>
</dbReference>
<evidence type="ECO:0000313" key="3">
    <source>
        <dbReference type="EMBL" id="OIN57535.1"/>
    </source>
</evidence>
<evidence type="ECO:0000313" key="4">
    <source>
        <dbReference type="Proteomes" id="UP000181790"/>
    </source>
</evidence>
<name>A0A1S2VH23_9BACT</name>
<reference evidence="3 4" key="1">
    <citation type="submission" date="2016-10" db="EMBL/GenBank/DDBJ databases">
        <title>Arsenicibacter rosenii gen. nov., sp. nov., an efficient arsenic-methylating bacterium isolated from an arsenic-contaminated paddy soil.</title>
        <authorList>
            <person name="Huang K."/>
        </authorList>
    </citation>
    <scope>NUCLEOTIDE SEQUENCE [LARGE SCALE GENOMIC DNA]</scope>
    <source>
        <strain evidence="3 4">SM-1</strain>
    </source>
</reference>
<organism evidence="3 4">
    <name type="scientific">Arsenicibacter rosenii</name>
    <dbReference type="NCBI Taxonomy" id="1750698"/>
    <lineage>
        <taxon>Bacteria</taxon>
        <taxon>Pseudomonadati</taxon>
        <taxon>Bacteroidota</taxon>
        <taxon>Cytophagia</taxon>
        <taxon>Cytophagales</taxon>
        <taxon>Spirosomataceae</taxon>
        <taxon>Arsenicibacter</taxon>
    </lineage>
</organism>
<dbReference type="RefSeq" id="WP_071504737.1">
    <property type="nucleotide sequence ID" value="NZ_MORL01000011.1"/>
</dbReference>
<dbReference type="InterPro" id="IPR011195">
    <property type="entry name" value="UCP010256"/>
</dbReference>
<sequence>MKSDAANITEAIVGFTQFARQNGLNVGIQETQEALHAARIGLLAERIDFQHALRLLFCQSPEERRRFDELYAQFWQLGVTRPIEDKKPVTEPAQVTKKGTGSVVFMGRNRQPGADEEEDGQHVSGANAEERLRKMDFARLTDVEAALLEELARKLFSQMTLRLRRRYKEGRRTGPLHLRRIIRKGLGSGGDMINLFRKSPRPRRQRLIVLLDVSGSMDKYSFFLLRFIVALRENFRQLEAFIFSTTLLRITPAIQHQYLDQLLVTLSQQVDNWSGGTKIGECLQTFNEQFGKRTLNGSPTVVILSDGLDTGPPELLATELEKIRRRSRKVIWLNPLKGSPVYQPLARGMKAALPSVTTFRSAHSLDSLLELEGILAQV</sequence>
<dbReference type="InterPro" id="IPR008912">
    <property type="entry name" value="Uncharacterised_CoxE"/>
</dbReference>
<dbReference type="OrthoDB" id="9790469at2"/>
<accession>A0A1S2VH23</accession>
<comment type="caution">
    <text evidence="3">The sequence shown here is derived from an EMBL/GenBank/DDBJ whole genome shotgun (WGS) entry which is preliminary data.</text>
</comment>
<dbReference type="EMBL" id="MORL01000011">
    <property type="protein sequence ID" value="OIN57535.1"/>
    <property type="molecule type" value="Genomic_DNA"/>
</dbReference>
<dbReference type="Gene3D" id="3.40.50.410">
    <property type="entry name" value="von Willebrand factor, type A domain"/>
    <property type="match status" value="1"/>
</dbReference>
<protein>
    <recommendedName>
        <fullName evidence="2">VWFA domain-containing protein</fullName>
    </recommendedName>
</protein>
<dbReference type="SUPFAM" id="SSF53300">
    <property type="entry name" value="vWA-like"/>
    <property type="match status" value="1"/>
</dbReference>
<evidence type="ECO:0000259" key="2">
    <source>
        <dbReference type="SMART" id="SM00327"/>
    </source>
</evidence>
<dbReference type="InterPro" id="IPR002035">
    <property type="entry name" value="VWF_A"/>
</dbReference>
<dbReference type="PANTHER" id="PTHR39338">
    <property type="entry name" value="BLL5662 PROTEIN-RELATED"/>
    <property type="match status" value="1"/>
</dbReference>
<dbReference type="CDD" id="cd00198">
    <property type="entry name" value="vWFA"/>
    <property type="match status" value="1"/>
</dbReference>
<keyword evidence="4" id="KW-1185">Reference proteome</keyword>
<dbReference type="PANTHER" id="PTHR39338:SF6">
    <property type="entry name" value="BLL5662 PROTEIN"/>
    <property type="match status" value="1"/>
</dbReference>
<feature type="domain" description="VWFA" evidence="2">
    <location>
        <begin position="204"/>
        <end position="369"/>
    </location>
</feature>
<proteinExistence type="predicted"/>
<dbReference type="SMART" id="SM00327">
    <property type="entry name" value="VWA"/>
    <property type="match status" value="1"/>
</dbReference>
<gene>
    <name evidence="3" type="ORF">BLX24_18775</name>
</gene>
<dbReference type="AlphaFoldDB" id="A0A1S2VH23"/>
<evidence type="ECO:0000256" key="1">
    <source>
        <dbReference type="SAM" id="MobiDB-lite"/>
    </source>
</evidence>
<dbReference type="PIRSF" id="PIRSF010256">
    <property type="entry name" value="CoxE_vWa"/>
    <property type="match status" value="1"/>
</dbReference>
<dbReference type="InterPro" id="IPR036465">
    <property type="entry name" value="vWFA_dom_sf"/>
</dbReference>
<feature type="region of interest" description="Disordered" evidence="1">
    <location>
        <begin position="104"/>
        <end position="127"/>
    </location>
</feature>
<dbReference type="Pfam" id="PF05762">
    <property type="entry name" value="VWA_CoxE"/>
    <property type="match status" value="1"/>
</dbReference>